<dbReference type="AlphaFoldDB" id="A0A1B6EY23"/>
<gene>
    <name evidence="2" type="ORF">g.50267</name>
</gene>
<organism evidence="2">
    <name type="scientific">Cuerna arida</name>
    <dbReference type="NCBI Taxonomy" id="1464854"/>
    <lineage>
        <taxon>Eukaryota</taxon>
        <taxon>Metazoa</taxon>
        <taxon>Ecdysozoa</taxon>
        <taxon>Arthropoda</taxon>
        <taxon>Hexapoda</taxon>
        <taxon>Insecta</taxon>
        <taxon>Pterygota</taxon>
        <taxon>Neoptera</taxon>
        <taxon>Paraneoptera</taxon>
        <taxon>Hemiptera</taxon>
        <taxon>Auchenorrhyncha</taxon>
        <taxon>Membracoidea</taxon>
        <taxon>Cicadellidae</taxon>
        <taxon>Cicadellinae</taxon>
        <taxon>Proconiini</taxon>
        <taxon>Cuerna</taxon>
    </lineage>
</organism>
<feature type="domain" description="Lens epithelium-derived growth factor integrase-binding" evidence="1">
    <location>
        <begin position="233"/>
        <end position="339"/>
    </location>
</feature>
<accession>A0A1B6EY23</accession>
<dbReference type="InterPro" id="IPR036218">
    <property type="entry name" value="HIVI-bd_sf"/>
</dbReference>
<dbReference type="InterPro" id="IPR035441">
    <property type="entry name" value="TFIIS/LEDGF_dom_sf"/>
</dbReference>
<dbReference type="EMBL" id="GECZ01026833">
    <property type="protein sequence ID" value="JAS42936.1"/>
    <property type="molecule type" value="Transcribed_RNA"/>
</dbReference>
<reference evidence="2" key="1">
    <citation type="submission" date="2015-11" db="EMBL/GenBank/DDBJ databases">
        <title>De novo transcriptome assembly of four potential Pierce s Disease insect vectors from Arizona vineyards.</title>
        <authorList>
            <person name="Tassone E.E."/>
        </authorList>
    </citation>
    <scope>NUCLEOTIDE SEQUENCE</scope>
</reference>
<proteinExistence type="predicted"/>
<feature type="non-terminal residue" evidence="2">
    <location>
        <position position="349"/>
    </location>
</feature>
<dbReference type="InterPro" id="IPR021567">
    <property type="entry name" value="LEDGF_IBD"/>
</dbReference>
<evidence type="ECO:0000259" key="1">
    <source>
        <dbReference type="Pfam" id="PF11467"/>
    </source>
</evidence>
<dbReference type="SUPFAM" id="SSF140576">
    <property type="entry name" value="HIV integrase-binding domain"/>
    <property type="match status" value="1"/>
</dbReference>
<evidence type="ECO:0000313" key="2">
    <source>
        <dbReference type="EMBL" id="JAS42936.1"/>
    </source>
</evidence>
<protein>
    <recommendedName>
        <fullName evidence="1">Lens epithelium-derived growth factor integrase-binding domain-containing protein</fullName>
    </recommendedName>
</protein>
<name>A0A1B6EY23_9HEMI</name>
<dbReference type="Gene3D" id="1.20.930.10">
    <property type="entry name" value="Conserved domain common to transcription factors TFIIS, elongin A, CRSP70"/>
    <property type="match status" value="1"/>
</dbReference>
<sequence length="349" mass="41051">MEEERRDIISRSGRKIKPKKYLDDEEVTENITAAISPQVRRQPRKEVEIPVVPVVKDNAVNTNNHNSAQAVKPSFGAYIYIAERRIQFLLSKADLIEEHAQRRNILNIEVSDSEFRRSLKEILLVKLQNDENYIGIKFKLNRPKQFKNELERWQWDKESMKNALEMKRKLENNEYSIHDLNKDMLVLNLALNDQDILRNERLQIAKSKDNRINLLKTELTFGSSIENIKLYLGLKYEAVDTHKTVELLDEAYAIKMDLNAVILKKHPDTVGIIKKLRFYVGNTQEWNINAEQLFLFNQDAEIIRDKSIQLYKHFQQLCHIPEMSTFWDDYCKQVSLFNESVKSLSSREA</sequence>
<dbReference type="Pfam" id="PF11467">
    <property type="entry name" value="LEDGF"/>
    <property type="match status" value="1"/>
</dbReference>